<keyword evidence="1" id="KW-0732">Signal</keyword>
<evidence type="ECO:0008006" key="4">
    <source>
        <dbReference type="Google" id="ProtNLM"/>
    </source>
</evidence>
<dbReference type="RefSeq" id="WP_066738559.1">
    <property type="nucleotide sequence ID" value="NZ_JAJCIQ010000009.1"/>
</dbReference>
<proteinExistence type="predicted"/>
<gene>
    <name evidence="2" type="ORF">LIZ65_13080</name>
</gene>
<keyword evidence="3" id="KW-1185">Reference proteome</keyword>
<reference evidence="2 3" key="1">
    <citation type="submission" date="2021-10" db="EMBL/GenBank/DDBJ databases">
        <title>Collection of gut derived symbiotic bacterial strains cultured from healthy donors.</title>
        <authorList>
            <person name="Lin H."/>
            <person name="Littmann E."/>
            <person name="Kohout C."/>
            <person name="Pamer E.G."/>
        </authorList>
    </citation>
    <scope>NUCLEOTIDE SEQUENCE [LARGE SCALE GENOMIC DNA]</scope>
    <source>
        <strain evidence="2 3">DFI.1.165</strain>
    </source>
</reference>
<evidence type="ECO:0000256" key="1">
    <source>
        <dbReference type="SAM" id="SignalP"/>
    </source>
</evidence>
<comment type="caution">
    <text evidence="2">The sequence shown here is derived from an EMBL/GenBank/DDBJ whole genome shotgun (WGS) entry which is preliminary data.</text>
</comment>
<sequence length="168" mass="18407">MRIKFDKKPVLLAAAALALTATLSVGSAMAYFTAHSEASGAVQLNIGFTETEVEETVDGDGKHVVINNIGDYDCFVRVKVFSVIDVDYKPTGSWRDGGDGYWYYDSVLPAGGSTEELLVTFEYPKNTEEDKKEEFNIIVVQECTPVVYDAEGNGIADWNRVITSDSTD</sequence>
<protein>
    <recommendedName>
        <fullName evidence="4">SipW-cognate class signal peptide</fullName>
    </recommendedName>
</protein>
<name>A0ABS8DIF6_9FIRM</name>
<feature type="chain" id="PRO_5045090293" description="SipW-cognate class signal peptide" evidence="1">
    <location>
        <begin position="31"/>
        <end position="168"/>
    </location>
</feature>
<organism evidence="2 3">
    <name type="scientific">Bariatricus massiliensis</name>
    <dbReference type="NCBI Taxonomy" id="1745713"/>
    <lineage>
        <taxon>Bacteria</taxon>
        <taxon>Bacillati</taxon>
        <taxon>Bacillota</taxon>
        <taxon>Clostridia</taxon>
        <taxon>Lachnospirales</taxon>
        <taxon>Lachnospiraceae</taxon>
        <taxon>Bariatricus</taxon>
    </lineage>
</organism>
<dbReference type="EMBL" id="JAJCIS010000009">
    <property type="protein sequence ID" value="MCB7388218.1"/>
    <property type="molecule type" value="Genomic_DNA"/>
</dbReference>
<evidence type="ECO:0000313" key="3">
    <source>
        <dbReference type="Proteomes" id="UP001299546"/>
    </source>
</evidence>
<evidence type="ECO:0000313" key="2">
    <source>
        <dbReference type="EMBL" id="MCB7388218.1"/>
    </source>
</evidence>
<feature type="signal peptide" evidence="1">
    <location>
        <begin position="1"/>
        <end position="30"/>
    </location>
</feature>
<dbReference type="Proteomes" id="UP001299546">
    <property type="component" value="Unassembled WGS sequence"/>
</dbReference>
<accession>A0ABS8DIF6</accession>